<evidence type="ECO:0000313" key="2">
    <source>
        <dbReference type="Proteomes" id="UP000887013"/>
    </source>
</evidence>
<accession>A0A8X6QBE1</accession>
<keyword evidence="2" id="KW-1185">Reference proteome</keyword>
<comment type="caution">
    <text evidence="1">The sequence shown here is derived from an EMBL/GenBank/DDBJ whole genome shotgun (WGS) entry which is preliminary data.</text>
</comment>
<organism evidence="1 2">
    <name type="scientific">Nephila pilipes</name>
    <name type="common">Giant wood spider</name>
    <name type="synonym">Nephila maculata</name>
    <dbReference type="NCBI Taxonomy" id="299642"/>
    <lineage>
        <taxon>Eukaryota</taxon>
        <taxon>Metazoa</taxon>
        <taxon>Ecdysozoa</taxon>
        <taxon>Arthropoda</taxon>
        <taxon>Chelicerata</taxon>
        <taxon>Arachnida</taxon>
        <taxon>Araneae</taxon>
        <taxon>Araneomorphae</taxon>
        <taxon>Entelegynae</taxon>
        <taxon>Araneoidea</taxon>
        <taxon>Nephilidae</taxon>
        <taxon>Nephila</taxon>
    </lineage>
</organism>
<dbReference type="AlphaFoldDB" id="A0A8X6QBE1"/>
<sequence length="109" mass="12239">MDLYSFGDQLNPVTQNLGMITVDLQIEEALANNVYAFIVPDSTQPVDLLIGRPFLGLPHIDYARIGGELRIRYVKEYPFLNLNSVKATPCIESKTAETARNELIKAKEK</sequence>
<dbReference type="Proteomes" id="UP000887013">
    <property type="component" value="Unassembled WGS sequence"/>
</dbReference>
<dbReference type="EMBL" id="BMAW01028832">
    <property type="protein sequence ID" value="GFU09347.1"/>
    <property type="molecule type" value="Genomic_DNA"/>
</dbReference>
<gene>
    <name evidence="1" type="ORF">NPIL_128291</name>
</gene>
<proteinExistence type="predicted"/>
<name>A0A8X6QBE1_NEPPI</name>
<protein>
    <submittedName>
        <fullName evidence="1">Uncharacterized protein</fullName>
    </submittedName>
</protein>
<dbReference type="OrthoDB" id="6435133at2759"/>
<evidence type="ECO:0000313" key="1">
    <source>
        <dbReference type="EMBL" id="GFU09347.1"/>
    </source>
</evidence>
<reference evidence="1" key="1">
    <citation type="submission" date="2020-08" db="EMBL/GenBank/DDBJ databases">
        <title>Multicomponent nature underlies the extraordinary mechanical properties of spider dragline silk.</title>
        <authorList>
            <person name="Kono N."/>
            <person name="Nakamura H."/>
            <person name="Mori M."/>
            <person name="Yoshida Y."/>
            <person name="Ohtoshi R."/>
            <person name="Malay A.D."/>
            <person name="Moran D.A.P."/>
            <person name="Tomita M."/>
            <person name="Numata K."/>
            <person name="Arakawa K."/>
        </authorList>
    </citation>
    <scope>NUCLEOTIDE SEQUENCE</scope>
</reference>